<dbReference type="OrthoDB" id="665834at2"/>
<accession>M7NQU4</accession>
<organism evidence="1 2">
    <name type="scientific">Cesiribacter andamanensis AMV16</name>
    <dbReference type="NCBI Taxonomy" id="1279009"/>
    <lineage>
        <taxon>Bacteria</taxon>
        <taxon>Pseudomonadati</taxon>
        <taxon>Bacteroidota</taxon>
        <taxon>Cytophagia</taxon>
        <taxon>Cytophagales</taxon>
        <taxon>Cesiribacteraceae</taxon>
        <taxon>Cesiribacter</taxon>
    </lineage>
</organism>
<dbReference type="PATRIC" id="fig|1279009.4.peg.4040"/>
<evidence type="ECO:0000313" key="1">
    <source>
        <dbReference type="EMBL" id="EMR00869.1"/>
    </source>
</evidence>
<dbReference type="EMBL" id="AODQ01000174">
    <property type="protein sequence ID" value="EMR00869.1"/>
    <property type="molecule type" value="Genomic_DNA"/>
</dbReference>
<name>M7NQU4_9BACT</name>
<dbReference type="InterPro" id="IPR021655">
    <property type="entry name" value="Put_metal-bd"/>
</dbReference>
<evidence type="ECO:0000313" key="2">
    <source>
        <dbReference type="Proteomes" id="UP000011910"/>
    </source>
</evidence>
<reference evidence="1 2" key="1">
    <citation type="journal article" date="2013" name="Genome Announc.">
        <title>Draft Genome Sequence of Cesiribacter andamanensis Strain AMV16T, Isolated from a Soil Sample from a Mud Volcano in the Andaman Islands, India.</title>
        <authorList>
            <person name="Shivaji S."/>
            <person name="Ara S."/>
            <person name="Begum Z."/>
            <person name="Srinivas T.N."/>
            <person name="Singh A."/>
            <person name="Kumar Pinnaka A."/>
        </authorList>
    </citation>
    <scope>NUCLEOTIDE SEQUENCE [LARGE SCALE GENOMIC DNA]</scope>
    <source>
        <strain evidence="1 2">AMV16</strain>
    </source>
</reference>
<dbReference type="STRING" id="1279009.ADICEAN_04005"/>
<keyword evidence="2" id="KW-1185">Reference proteome</keyword>
<dbReference type="RefSeq" id="WP_009197380.1">
    <property type="nucleotide sequence ID" value="NZ_AODQ01000174.1"/>
</dbReference>
<sequence>MGAGQEFIIPYTVQDLDETLYELYPLVANSDLTVWKRYRGSEIGGYAEEQYLGTHQIEIWAQPRRPGLPELGLITTLQLQIVSSCQSQAWYTDADGDGWGRQLLARSCTPPTGAVSQRGDCDDANAFVYPGAPELADGLDNNCNQTTDEQAGDNQRPTIVVEELQGHSGALPYTPGTTYTYRITVHNPEPDEAVQLSLSQYIQSPPEEFSFSSPLPLSGTGMLSVDIAWTPDTDNYFQDEFLDLIEFKATDAAGNTSMTYLQATIPSSLPQIHLAADTFRIGINQAFRIEAYLQDDVNRYATLYPLNTTIPWDEYSIIENTKTSFIGYDDLSPGPEHAGLHRVLLVAFEDYVYTRRQVYKPFWVWVDPSCTNQAWYPDADGDGYGITADYNQTSYLTCDRPSEGYAANNEDCDDAQADTYPGAPELIGDGRDNNCNGAIDEGLCDISEPLTVASTCSEDPQNFRSWIIYNPNHCAVEVRYDLRQSDVEGTILALPGETIFSTPFLERNMNIMQIHWEDDAGRERMYRYREPNNTGLRIFTICSDDPAQELRWRIHNPNECAYYVEWEIEGSDQRGSYIAPPGDSYLTTTTIPNDPNVAVLMYYNYHSKKRYSRQPSAYRNCSGSQEPDCTISRELTIASSCSDDPLNVQNWVIYNPHACAVAVRYELRDTDQQGSLQAEPGYTYFQTPFVEGSRNIIDLYWQDSDEREQRYRFRQPADEPLQLFSECSDNPQQELRWRIFNPNECAYYVQWNMLGTQQRGSIIAPPGESFFTTTTSQRANLAQITWYNYQNERQRVQLAASFQTCGDAPATRSLAAKEASEHTLRSESLSVYPMPFRDVLQLRHQGITATAQVRVSLVSLSGARLEVPANQIRQTEGALELDLQQLPLADGLYLLRLDIEGDKPLYQRVIRQR</sequence>
<gene>
    <name evidence="1" type="ORF">ADICEAN_04005</name>
</gene>
<dbReference type="Proteomes" id="UP000011910">
    <property type="component" value="Unassembled WGS sequence"/>
</dbReference>
<comment type="caution">
    <text evidence="1">The sequence shown here is derived from an EMBL/GenBank/DDBJ whole genome shotgun (WGS) entry which is preliminary data.</text>
</comment>
<dbReference type="Pfam" id="PF11617">
    <property type="entry name" value="Cu-binding_MopE"/>
    <property type="match status" value="2"/>
</dbReference>
<dbReference type="eggNOG" id="COG5184">
    <property type="taxonomic scope" value="Bacteria"/>
</dbReference>
<proteinExistence type="predicted"/>
<protein>
    <submittedName>
        <fullName evidence="1">Protein metal binding site</fullName>
    </submittedName>
</protein>
<dbReference type="AlphaFoldDB" id="M7NQU4"/>